<dbReference type="KEGG" id="clz:BIU88_00065"/>
<protein>
    <submittedName>
        <fullName evidence="3">Universal stress protein</fullName>
    </submittedName>
</protein>
<dbReference type="AlphaFoldDB" id="A0A1D8CV40"/>
<dbReference type="InterPro" id="IPR014729">
    <property type="entry name" value="Rossmann-like_a/b/a_fold"/>
</dbReference>
<dbReference type="Gene3D" id="3.40.50.620">
    <property type="entry name" value="HUPs"/>
    <property type="match status" value="1"/>
</dbReference>
<dbReference type="PANTHER" id="PTHR46268:SF6">
    <property type="entry name" value="UNIVERSAL STRESS PROTEIN UP12"/>
    <property type="match status" value="1"/>
</dbReference>
<reference evidence="3" key="1">
    <citation type="submission" date="2016-09" db="EMBL/GenBank/DDBJ databases">
        <title>Genome sequence of Chlorobaculum limnaeum.</title>
        <authorList>
            <person name="Liu Z."/>
            <person name="Tank M."/>
            <person name="Bryant D.A."/>
        </authorList>
    </citation>
    <scope>NUCLEOTIDE SEQUENCE [LARGE SCALE GENOMIC DNA]</scope>
    <source>
        <strain evidence="3">DSM 1677</strain>
    </source>
</reference>
<name>A0A1D8CV40_CHLLM</name>
<dbReference type="SUPFAM" id="SSF52402">
    <property type="entry name" value="Adenine nucleotide alpha hydrolases-like"/>
    <property type="match status" value="1"/>
</dbReference>
<keyword evidence="4" id="KW-1185">Reference proteome</keyword>
<sequence length="156" mass="16906">MTITHAKPSRIMLCPVDFSPSSERALFHAAEHCSGDAELIVLHVGNVGSGDRGTLLREHLHQFSRYSDLLSSYGCRVRFAVEYGSPAATIIDYASKTGADMIVLGSHGASDLRRLLVGGTAESVMRHAPCPVLVLRSPELVDEAEAVHRKQKEAIL</sequence>
<evidence type="ECO:0000313" key="4">
    <source>
        <dbReference type="Proteomes" id="UP000095185"/>
    </source>
</evidence>
<dbReference type="RefSeq" id="WP_069808424.1">
    <property type="nucleotide sequence ID" value="NZ_CP017305.1"/>
</dbReference>
<dbReference type="Pfam" id="PF00582">
    <property type="entry name" value="Usp"/>
    <property type="match status" value="1"/>
</dbReference>
<evidence type="ECO:0000259" key="2">
    <source>
        <dbReference type="Pfam" id="PF00582"/>
    </source>
</evidence>
<dbReference type="PANTHER" id="PTHR46268">
    <property type="entry name" value="STRESS RESPONSE PROTEIN NHAX"/>
    <property type="match status" value="1"/>
</dbReference>
<dbReference type="STRING" id="274537.BIU88_00065"/>
<dbReference type="EMBL" id="CP017305">
    <property type="protein sequence ID" value="AOS82692.1"/>
    <property type="molecule type" value="Genomic_DNA"/>
</dbReference>
<organism evidence="3 4">
    <name type="scientific">Chlorobaculum limnaeum</name>
    <dbReference type="NCBI Taxonomy" id="274537"/>
    <lineage>
        <taxon>Bacteria</taxon>
        <taxon>Pseudomonadati</taxon>
        <taxon>Chlorobiota</taxon>
        <taxon>Chlorobiia</taxon>
        <taxon>Chlorobiales</taxon>
        <taxon>Chlorobiaceae</taxon>
        <taxon>Chlorobaculum</taxon>
    </lineage>
</organism>
<dbReference type="CDD" id="cd00293">
    <property type="entry name" value="USP-like"/>
    <property type="match status" value="1"/>
</dbReference>
<accession>A0A1D8CV40</accession>
<gene>
    <name evidence="3" type="ORF">BIU88_00065</name>
</gene>
<comment type="similarity">
    <text evidence="1">Belongs to the universal stress protein A family.</text>
</comment>
<feature type="domain" description="UspA" evidence="2">
    <location>
        <begin position="10"/>
        <end position="136"/>
    </location>
</feature>
<dbReference type="InterPro" id="IPR006016">
    <property type="entry name" value="UspA"/>
</dbReference>
<dbReference type="OrthoDB" id="9788959at2"/>
<dbReference type="Proteomes" id="UP000095185">
    <property type="component" value="Chromosome"/>
</dbReference>
<evidence type="ECO:0000313" key="3">
    <source>
        <dbReference type="EMBL" id="AOS82692.1"/>
    </source>
</evidence>
<dbReference type="InterPro" id="IPR006015">
    <property type="entry name" value="Universal_stress_UspA"/>
</dbReference>
<evidence type="ECO:0000256" key="1">
    <source>
        <dbReference type="ARBA" id="ARBA00008791"/>
    </source>
</evidence>
<proteinExistence type="inferred from homology"/>
<dbReference type="PRINTS" id="PR01438">
    <property type="entry name" value="UNVRSLSTRESS"/>
</dbReference>